<accession>A0A7S2JDK7</accession>
<reference evidence="1" key="1">
    <citation type="submission" date="2021-01" db="EMBL/GenBank/DDBJ databases">
        <authorList>
            <person name="Corre E."/>
            <person name="Pelletier E."/>
            <person name="Niang G."/>
            <person name="Scheremetjew M."/>
            <person name="Finn R."/>
            <person name="Kale V."/>
            <person name="Holt S."/>
            <person name="Cochrane G."/>
            <person name="Meng A."/>
            <person name="Brown T."/>
            <person name="Cohen L."/>
        </authorList>
    </citation>
    <scope>NUCLEOTIDE SEQUENCE</scope>
    <source>
        <strain evidence="1">RCC3387</strain>
    </source>
</reference>
<evidence type="ECO:0008006" key="2">
    <source>
        <dbReference type="Google" id="ProtNLM"/>
    </source>
</evidence>
<name>A0A7S2JDK7_9DINO</name>
<sequence>MQKDAAVHKRVDELTNMTESTFKVINERFEEMVRVSRARMGQIEKDLVEGTAGLRADCRSEIERVRADYEQEAARLDVDLGDLHTKYDVAKQEIGFLQEKVVEHREWAQRQLTETATATRAVQVDSQEGLAATTKMLNALRDDAVAFREKMGNYVGILQHTSDKRGDAIVSLEAQRGKIRHDLDVLAGDHKAYTGDMDSWADDVRAKVERLFRALEPSKGEWRIHRAHKRAKDLKKPLAIKSPVFSVRGLKEVQLEFFPEGTNNSPEGKAVLRAYLPKGALVRFQIWVGFSSDGPMETKPNGSLAFDMFVDDWQSQIQDDGSLPVVLTMLKDLTEEDESLSTEVRIESH</sequence>
<gene>
    <name evidence="1" type="ORF">BRAN1462_LOCUS17063</name>
</gene>
<protein>
    <recommendedName>
        <fullName evidence="2">MATH domain-containing protein</fullName>
    </recommendedName>
</protein>
<evidence type="ECO:0000313" key="1">
    <source>
        <dbReference type="EMBL" id="CAD9544884.1"/>
    </source>
</evidence>
<dbReference type="AlphaFoldDB" id="A0A7S2JDK7"/>
<dbReference type="EMBL" id="HBGW01026825">
    <property type="protein sequence ID" value="CAD9544884.1"/>
    <property type="molecule type" value="Transcribed_RNA"/>
</dbReference>
<organism evidence="1">
    <name type="scientific">Zooxanthella nutricula</name>
    <dbReference type="NCBI Taxonomy" id="1333877"/>
    <lineage>
        <taxon>Eukaryota</taxon>
        <taxon>Sar</taxon>
        <taxon>Alveolata</taxon>
        <taxon>Dinophyceae</taxon>
        <taxon>Peridiniales</taxon>
        <taxon>Peridiniales incertae sedis</taxon>
        <taxon>Zooxanthella</taxon>
    </lineage>
</organism>
<proteinExistence type="predicted"/>